<dbReference type="GO" id="GO:0008270">
    <property type="term" value="F:zinc ion binding"/>
    <property type="evidence" value="ECO:0007669"/>
    <property type="project" value="UniProtKB-KW"/>
</dbReference>
<dbReference type="Gene3D" id="4.10.1000.10">
    <property type="entry name" value="Zinc finger, CCCH-type"/>
    <property type="match status" value="1"/>
</dbReference>
<proteinExistence type="predicted"/>
<dbReference type="Pfam" id="PF00642">
    <property type="entry name" value="zf-CCCH"/>
    <property type="match status" value="1"/>
</dbReference>
<sequence length="102" mass="11456">MHISTPTLSDVRSENSLSFSGSRNGRRGVDASKFRTQPCRNYRFGAHCSFGSRCAFSHGEKPDLPPPPPYSAAVQNEMVLPPAYASRFRHDPYSFYSVRLED</sequence>
<evidence type="ECO:0000256" key="2">
    <source>
        <dbReference type="ARBA" id="ARBA00022737"/>
    </source>
</evidence>
<evidence type="ECO:0000259" key="7">
    <source>
        <dbReference type="PROSITE" id="PS50103"/>
    </source>
</evidence>
<protein>
    <submittedName>
        <fullName evidence="8">Zinc finger protein 1</fullName>
    </submittedName>
</protein>
<keyword evidence="1 5" id="KW-0479">Metal-binding</keyword>
<dbReference type="InterPro" id="IPR036855">
    <property type="entry name" value="Znf_CCCH_sf"/>
</dbReference>
<keyword evidence="9" id="KW-1185">Reference proteome</keyword>
<keyword evidence="4 5" id="KW-0862">Zinc</keyword>
<dbReference type="VEuPathDB" id="TriTrypDB:TEOVI_000100700"/>
<dbReference type="GeneID" id="92374947"/>
<dbReference type="SUPFAM" id="SSF90229">
    <property type="entry name" value="CCCH zinc finger"/>
    <property type="match status" value="1"/>
</dbReference>
<evidence type="ECO:0000256" key="6">
    <source>
        <dbReference type="SAM" id="MobiDB-lite"/>
    </source>
</evidence>
<dbReference type="Proteomes" id="UP000195570">
    <property type="component" value="Unassembled WGS sequence"/>
</dbReference>
<comment type="caution">
    <text evidence="8">The sequence shown here is derived from an EMBL/GenBank/DDBJ whole genome shotgun (WGS) entry which is preliminary data.</text>
</comment>
<keyword evidence="2" id="KW-0677">Repeat</keyword>
<evidence type="ECO:0000256" key="1">
    <source>
        <dbReference type="ARBA" id="ARBA00022723"/>
    </source>
</evidence>
<gene>
    <name evidence="8" type="ORF">TEOVI_000100700</name>
</gene>
<dbReference type="AlphaFoldDB" id="A0A1G4IBG9"/>
<keyword evidence="3 5" id="KW-0863">Zinc-finger</keyword>
<dbReference type="SMART" id="SM00356">
    <property type="entry name" value="ZnF_C3H1"/>
    <property type="match status" value="1"/>
</dbReference>
<dbReference type="EMBL" id="CZPT02001211">
    <property type="protein sequence ID" value="SCU69441.1"/>
    <property type="molecule type" value="Genomic_DNA"/>
</dbReference>
<dbReference type="InterPro" id="IPR000571">
    <property type="entry name" value="Znf_CCCH"/>
</dbReference>
<accession>A0A1G4IBG9</accession>
<dbReference type="RefSeq" id="XP_067080417.1">
    <property type="nucleotide sequence ID" value="XM_067224316.1"/>
</dbReference>
<dbReference type="FunFam" id="4.10.1000.10:FF:000018">
    <property type="entry name" value="Zinc finger protein"/>
    <property type="match status" value="1"/>
</dbReference>
<evidence type="ECO:0000256" key="3">
    <source>
        <dbReference type="ARBA" id="ARBA00022771"/>
    </source>
</evidence>
<feature type="zinc finger region" description="C3H1-type" evidence="5">
    <location>
        <begin position="33"/>
        <end position="61"/>
    </location>
</feature>
<feature type="region of interest" description="Disordered" evidence="6">
    <location>
        <begin position="1"/>
        <end position="32"/>
    </location>
</feature>
<reference evidence="8" key="1">
    <citation type="submission" date="2016-09" db="EMBL/GenBank/DDBJ databases">
        <authorList>
            <person name="Hebert L."/>
            <person name="Moumen B."/>
        </authorList>
    </citation>
    <scope>NUCLEOTIDE SEQUENCE [LARGE SCALE GENOMIC DNA]</scope>
    <source>
        <strain evidence="8">OVI</strain>
    </source>
</reference>
<evidence type="ECO:0000313" key="8">
    <source>
        <dbReference type="EMBL" id="SCU69441.1"/>
    </source>
</evidence>
<evidence type="ECO:0000256" key="5">
    <source>
        <dbReference type="PROSITE-ProRule" id="PRU00723"/>
    </source>
</evidence>
<organism evidence="8 9">
    <name type="scientific">Trypanosoma equiperdum</name>
    <dbReference type="NCBI Taxonomy" id="5694"/>
    <lineage>
        <taxon>Eukaryota</taxon>
        <taxon>Discoba</taxon>
        <taxon>Euglenozoa</taxon>
        <taxon>Kinetoplastea</taxon>
        <taxon>Metakinetoplastina</taxon>
        <taxon>Trypanosomatida</taxon>
        <taxon>Trypanosomatidae</taxon>
        <taxon>Trypanosoma</taxon>
    </lineage>
</organism>
<feature type="compositionally biased region" description="Polar residues" evidence="6">
    <location>
        <begin position="1"/>
        <end position="23"/>
    </location>
</feature>
<evidence type="ECO:0000313" key="9">
    <source>
        <dbReference type="Proteomes" id="UP000195570"/>
    </source>
</evidence>
<dbReference type="PROSITE" id="PS50103">
    <property type="entry name" value="ZF_C3H1"/>
    <property type="match status" value="1"/>
</dbReference>
<feature type="domain" description="C3H1-type" evidence="7">
    <location>
        <begin position="33"/>
        <end position="61"/>
    </location>
</feature>
<name>A0A1G4IBG9_TRYEQ</name>
<evidence type="ECO:0000256" key="4">
    <source>
        <dbReference type="ARBA" id="ARBA00022833"/>
    </source>
</evidence>